<dbReference type="InterPro" id="IPR003615">
    <property type="entry name" value="HNH_nuc"/>
</dbReference>
<dbReference type="AlphaFoldDB" id="A0AAE0XD64"/>
<evidence type="ECO:0000256" key="1">
    <source>
        <dbReference type="SAM" id="MobiDB-lite"/>
    </source>
</evidence>
<keyword evidence="4" id="KW-1185">Reference proteome</keyword>
<reference evidence="3" key="1">
    <citation type="journal article" date="2023" name="Mol. Phylogenet. Evol.">
        <title>Genome-scale phylogeny and comparative genomics of the fungal order Sordariales.</title>
        <authorList>
            <person name="Hensen N."/>
            <person name="Bonometti L."/>
            <person name="Westerberg I."/>
            <person name="Brannstrom I.O."/>
            <person name="Guillou S."/>
            <person name="Cros-Aarteil S."/>
            <person name="Calhoun S."/>
            <person name="Haridas S."/>
            <person name="Kuo A."/>
            <person name="Mondo S."/>
            <person name="Pangilinan J."/>
            <person name="Riley R."/>
            <person name="LaButti K."/>
            <person name="Andreopoulos B."/>
            <person name="Lipzen A."/>
            <person name="Chen C."/>
            <person name="Yan M."/>
            <person name="Daum C."/>
            <person name="Ng V."/>
            <person name="Clum A."/>
            <person name="Steindorff A."/>
            <person name="Ohm R.A."/>
            <person name="Martin F."/>
            <person name="Silar P."/>
            <person name="Natvig D.O."/>
            <person name="Lalanne C."/>
            <person name="Gautier V."/>
            <person name="Ament-Velasquez S.L."/>
            <person name="Kruys A."/>
            <person name="Hutchinson M.I."/>
            <person name="Powell A.J."/>
            <person name="Barry K."/>
            <person name="Miller A.N."/>
            <person name="Grigoriev I.V."/>
            <person name="Debuchy R."/>
            <person name="Gladieux P."/>
            <person name="Hiltunen Thoren M."/>
            <person name="Johannesson H."/>
        </authorList>
    </citation>
    <scope>NUCLEOTIDE SEQUENCE</scope>
    <source>
        <strain evidence="3">CBS 314.62</strain>
    </source>
</reference>
<feature type="region of interest" description="Disordered" evidence="1">
    <location>
        <begin position="312"/>
        <end position="363"/>
    </location>
</feature>
<dbReference type="EMBL" id="JAULSO010000002">
    <property type="protein sequence ID" value="KAK3690545.1"/>
    <property type="molecule type" value="Genomic_DNA"/>
</dbReference>
<evidence type="ECO:0000313" key="4">
    <source>
        <dbReference type="Proteomes" id="UP001270362"/>
    </source>
</evidence>
<protein>
    <recommendedName>
        <fullName evidence="2">HNH nuclease domain-containing protein</fullName>
    </recommendedName>
</protein>
<comment type="caution">
    <text evidence="3">The sequence shown here is derived from an EMBL/GenBank/DDBJ whole genome shotgun (WGS) entry which is preliminary data.</text>
</comment>
<gene>
    <name evidence="3" type="ORF">B0T22DRAFT_516134</name>
</gene>
<dbReference type="Proteomes" id="UP001270362">
    <property type="component" value="Unassembled WGS sequence"/>
</dbReference>
<reference evidence="3" key="2">
    <citation type="submission" date="2023-06" db="EMBL/GenBank/DDBJ databases">
        <authorList>
            <consortium name="Lawrence Berkeley National Laboratory"/>
            <person name="Haridas S."/>
            <person name="Hensen N."/>
            <person name="Bonometti L."/>
            <person name="Westerberg I."/>
            <person name="Brannstrom I.O."/>
            <person name="Guillou S."/>
            <person name="Cros-Aarteil S."/>
            <person name="Calhoun S."/>
            <person name="Kuo A."/>
            <person name="Mondo S."/>
            <person name="Pangilinan J."/>
            <person name="Riley R."/>
            <person name="Labutti K."/>
            <person name="Andreopoulos B."/>
            <person name="Lipzen A."/>
            <person name="Chen C."/>
            <person name="Yanf M."/>
            <person name="Daum C."/>
            <person name="Ng V."/>
            <person name="Clum A."/>
            <person name="Steindorff A."/>
            <person name="Ohm R."/>
            <person name="Martin F."/>
            <person name="Silar P."/>
            <person name="Natvig D."/>
            <person name="Lalanne C."/>
            <person name="Gautier V."/>
            <person name="Ament-Velasquez S.L."/>
            <person name="Kruys A."/>
            <person name="Hutchinson M.I."/>
            <person name="Powell A.J."/>
            <person name="Barry K."/>
            <person name="Miller A.N."/>
            <person name="Grigoriev I.V."/>
            <person name="Debuchy R."/>
            <person name="Gladieux P."/>
            <person name="Thoren M.H."/>
            <person name="Johannesson H."/>
        </authorList>
    </citation>
    <scope>NUCLEOTIDE SEQUENCE</scope>
    <source>
        <strain evidence="3">CBS 314.62</strain>
    </source>
</reference>
<sequence length="363" mass="40233">MAGLVCGPGSWQPRQAQRTSIHPAILSPSIQLRPPSEPCRPTSENLAKTNFRHPGYADRENVLLILPAFDAKGIHRETARIACCILANCAWHGYLSLVPDGPRVPAGPDDILTAPAYYFCVPDAPKYAVVPSLEHLGFPSQLPSSWQDNTQAPILSASPCVETSRFTCSSLPLEIAHIIPAMDVDWWQENRMYVHARQPSASMDTHCPDNTLWLREDVHTLWDAHRLAFVPKQGAWVAHVLEAGATDELQALREYLFARFAMAILDKAMFARQPGKGPRRLVWIGTGAGEPGVRELPAQQCRAIFGLGALGTRSSRSPNKSPRKRTRTECDDEDDCDYGDEIGSYESDMSETERGRPRNVRVS</sequence>
<organism evidence="3 4">
    <name type="scientific">Podospora appendiculata</name>
    <dbReference type="NCBI Taxonomy" id="314037"/>
    <lineage>
        <taxon>Eukaryota</taxon>
        <taxon>Fungi</taxon>
        <taxon>Dikarya</taxon>
        <taxon>Ascomycota</taxon>
        <taxon>Pezizomycotina</taxon>
        <taxon>Sordariomycetes</taxon>
        <taxon>Sordariomycetidae</taxon>
        <taxon>Sordariales</taxon>
        <taxon>Podosporaceae</taxon>
        <taxon>Podospora</taxon>
    </lineage>
</organism>
<accession>A0AAE0XD64</accession>
<feature type="compositionally biased region" description="Acidic residues" evidence="1">
    <location>
        <begin position="330"/>
        <end position="340"/>
    </location>
</feature>
<feature type="domain" description="HNH nuclease" evidence="2">
    <location>
        <begin position="171"/>
        <end position="230"/>
    </location>
</feature>
<evidence type="ECO:0000259" key="2">
    <source>
        <dbReference type="Pfam" id="PF13391"/>
    </source>
</evidence>
<evidence type="ECO:0000313" key="3">
    <source>
        <dbReference type="EMBL" id="KAK3690545.1"/>
    </source>
</evidence>
<name>A0AAE0XD64_9PEZI</name>
<dbReference type="Pfam" id="PF13391">
    <property type="entry name" value="HNH_2"/>
    <property type="match status" value="1"/>
</dbReference>
<proteinExistence type="predicted"/>